<dbReference type="Proteomes" id="UP000593567">
    <property type="component" value="Unassembled WGS sequence"/>
</dbReference>
<organism evidence="1 2">
    <name type="scientific">Bugula neritina</name>
    <name type="common">Brown bryozoan</name>
    <name type="synonym">Sertularia neritina</name>
    <dbReference type="NCBI Taxonomy" id="10212"/>
    <lineage>
        <taxon>Eukaryota</taxon>
        <taxon>Metazoa</taxon>
        <taxon>Spiralia</taxon>
        <taxon>Lophotrochozoa</taxon>
        <taxon>Bryozoa</taxon>
        <taxon>Gymnolaemata</taxon>
        <taxon>Cheilostomatida</taxon>
        <taxon>Flustrina</taxon>
        <taxon>Buguloidea</taxon>
        <taxon>Bugulidae</taxon>
        <taxon>Bugula</taxon>
    </lineage>
</organism>
<evidence type="ECO:0000313" key="2">
    <source>
        <dbReference type="Proteomes" id="UP000593567"/>
    </source>
</evidence>
<evidence type="ECO:0000313" key="1">
    <source>
        <dbReference type="EMBL" id="KAF6025482.1"/>
    </source>
</evidence>
<proteinExistence type="predicted"/>
<protein>
    <submittedName>
        <fullName evidence="1">Uncharacterized protein</fullName>
    </submittedName>
</protein>
<reference evidence="1" key="1">
    <citation type="submission" date="2020-06" db="EMBL/GenBank/DDBJ databases">
        <title>Draft genome of Bugula neritina, a colonial animal packing powerful symbionts and potential medicines.</title>
        <authorList>
            <person name="Rayko M."/>
        </authorList>
    </citation>
    <scope>NUCLEOTIDE SEQUENCE [LARGE SCALE GENOMIC DNA]</scope>
    <source>
        <strain evidence="1">Kwan_BN1</strain>
    </source>
</reference>
<sequence length="127" mass="13082">MYFRNSALSGSSTTPAATSTAAAAAAAVINGTVTPPGVLFSSLSENPTSADSKLPLTSGFTTDFPFLDFLKNSKPTDEIDSLFSGLATVPYSDLEDHSSSFVPDIKTLSKLVIDTSGGATTAGEWLP</sequence>
<gene>
    <name evidence="1" type="ORF">EB796_016206</name>
</gene>
<comment type="caution">
    <text evidence="1">The sequence shown here is derived from an EMBL/GenBank/DDBJ whole genome shotgun (WGS) entry which is preliminary data.</text>
</comment>
<name>A0A7J7JGL9_BUGNE</name>
<dbReference type="AlphaFoldDB" id="A0A7J7JGL9"/>
<dbReference type="EMBL" id="VXIV02002455">
    <property type="protein sequence ID" value="KAF6025482.1"/>
    <property type="molecule type" value="Genomic_DNA"/>
</dbReference>
<keyword evidence="2" id="KW-1185">Reference proteome</keyword>
<accession>A0A7J7JGL9</accession>